<name>A0A2W2E5V1_9ACTN</name>
<keyword evidence="1" id="KW-0812">Transmembrane</keyword>
<dbReference type="AlphaFoldDB" id="A0A2W2E5V1"/>
<comment type="caution">
    <text evidence="3">The sequence shown here is derived from an EMBL/GenBank/DDBJ whole genome shotgun (WGS) entry which is preliminary data.</text>
</comment>
<evidence type="ECO:0000259" key="2">
    <source>
        <dbReference type="Pfam" id="PF14317"/>
    </source>
</evidence>
<feature type="domain" description="YcxB-like C-terminal" evidence="2">
    <location>
        <begin position="49"/>
        <end position="108"/>
    </location>
</feature>
<keyword evidence="4" id="KW-1185">Reference proteome</keyword>
<keyword evidence="1" id="KW-0472">Membrane</keyword>
<sequence length="113" mass="12835">MICVLADSRGAGYGMFVAAVITPFVLTWSLRRTARRQFAYLCVPTTLHFTADGYEVRTAQQTMSLRWSFLDRVVTGEEFWLFFKGKKQFTGFLPRRAFTPEQQAALDAVLGAK</sequence>
<gene>
    <name evidence="3" type="ORF">C1J01_32305</name>
</gene>
<protein>
    <recommendedName>
        <fullName evidence="2">YcxB-like C-terminal domain-containing protein</fullName>
    </recommendedName>
</protein>
<proteinExistence type="predicted"/>
<evidence type="ECO:0000256" key="1">
    <source>
        <dbReference type="SAM" id="Phobius"/>
    </source>
</evidence>
<evidence type="ECO:0000313" key="4">
    <source>
        <dbReference type="Proteomes" id="UP000249304"/>
    </source>
</evidence>
<dbReference type="Pfam" id="PF14317">
    <property type="entry name" value="YcxB"/>
    <property type="match status" value="1"/>
</dbReference>
<organism evidence="3 4">
    <name type="scientific">Nonomuraea aridisoli</name>
    <dbReference type="NCBI Taxonomy" id="2070368"/>
    <lineage>
        <taxon>Bacteria</taxon>
        <taxon>Bacillati</taxon>
        <taxon>Actinomycetota</taxon>
        <taxon>Actinomycetes</taxon>
        <taxon>Streptosporangiales</taxon>
        <taxon>Streptosporangiaceae</taxon>
        <taxon>Nonomuraea</taxon>
    </lineage>
</organism>
<reference evidence="3 4" key="1">
    <citation type="submission" date="2018-01" db="EMBL/GenBank/DDBJ databases">
        <title>Draft genome sequence of Nonomuraea sp. KC333.</title>
        <authorList>
            <person name="Sahin N."/>
            <person name="Saygin H."/>
            <person name="Ay H."/>
        </authorList>
    </citation>
    <scope>NUCLEOTIDE SEQUENCE [LARGE SCALE GENOMIC DNA]</scope>
    <source>
        <strain evidence="3 4">KC333</strain>
    </source>
</reference>
<dbReference type="EMBL" id="POUD01000181">
    <property type="protein sequence ID" value="PZG12595.1"/>
    <property type="molecule type" value="Genomic_DNA"/>
</dbReference>
<evidence type="ECO:0000313" key="3">
    <source>
        <dbReference type="EMBL" id="PZG12595.1"/>
    </source>
</evidence>
<dbReference type="Proteomes" id="UP000249304">
    <property type="component" value="Unassembled WGS sequence"/>
</dbReference>
<keyword evidence="1" id="KW-1133">Transmembrane helix</keyword>
<feature type="transmembrane region" description="Helical" evidence="1">
    <location>
        <begin position="12"/>
        <end position="30"/>
    </location>
</feature>
<dbReference type="InterPro" id="IPR025588">
    <property type="entry name" value="YcxB-like_C"/>
</dbReference>
<accession>A0A2W2E5V1</accession>